<sequence>MRATNWSALSAGAVLVATGLAGGAASRRQADKLRVPTATANASNSKRGFTGGPCSEVRRRLERTGFQGKGQHPPRIHCGGLAAGAADQRSVVVPVHLANRSRSDA</sequence>
<proteinExistence type="predicted"/>
<feature type="compositionally biased region" description="Polar residues" evidence="1">
    <location>
        <begin position="38"/>
        <end position="47"/>
    </location>
</feature>
<evidence type="ECO:0000256" key="1">
    <source>
        <dbReference type="SAM" id="MobiDB-lite"/>
    </source>
</evidence>
<feature type="region of interest" description="Disordered" evidence="1">
    <location>
        <begin position="25"/>
        <end position="55"/>
    </location>
</feature>
<evidence type="ECO:0000313" key="2">
    <source>
        <dbReference type="EMBL" id="AAP73883.1"/>
    </source>
</evidence>
<dbReference type="AlphaFoldDB" id="Q5VLH4"/>
<protein>
    <submittedName>
        <fullName evidence="2">Putative secreted peptide</fullName>
    </submittedName>
</protein>
<accession>Q5VLH4</accession>
<reference evidence="2" key="1">
    <citation type="journal article" date="2004" name="Mol. Plant Microbe Interact.">
        <title>Bacterial genes involved in type I secretion and sulfation are required to elicit the rice Xa21-mediated innate immune response.</title>
        <authorList>
            <person name="da Silva F.G."/>
            <person name="Shen Y."/>
            <person name="Dardick C."/>
            <person name="Burdman S."/>
            <person name="Yadav R.C."/>
            <person name="de Leon A.L."/>
            <person name="Ronald P.C."/>
        </authorList>
    </citation>
    <scope>NUCLEOTIDE SEQUENCE</scope>
</reference>
<organism evidence="2">
    <name type="scientific">Xanthomonas oryzae pv. oryzae</name>
    <dbReference type="NCBI Taxonomy" id="64187"/>
    <lineage>
        <taxon>Bacteria</taxon>
        <taxon>Pseudomonadati</taxon>
        <taxon>Pseudomonadota</taxon>
        <taxon>Gammaproteobacteria</taxon>
        <taxon>Lysobacterales</taxon>
        <taxon>Lysobacteraceae</taxon>
        <taxon>Xanthomonas</taxon>
    </lineage>
</organism>
<name>Q5VLH4_XANOO</name>
<dbReference type="EMBL" id="AY237358">
    <property type="protein sequence ID" value="AAP73883.1"/>
    <property type="molecule type" value="Genomic_DNA"/>
</dbReference>